<protein>
    <recommendedName>
        <fullName evidence="4">Right handed beta helix domain-containing protein</fullName>
    </recommendedName>
</protein>
<evidence type="ECO:0000313" key="3">
    <source>
        <dbReference type="Proteomes" id="UP000001542"/>
    </source>
</evidence>
<keyword evidence="1" id="KW-0812">Transmembrane</keyword>
<evidence type="ECO:0008006" key="4">
    <source>
        <dbReference type="Google" id="ProtNLM"/>
    </source>
</evidence>
<organism evidence="2 3">
    <name type="scientific">Trichomonas vaginalis (strain ATCC PRA-98 / G3)</name>
    <dbReference type="NCBI Taxonomy" id="412133"/>
    <lineage>
        <taxon>Eukaryota</taxon>
        <taxon>Metamonada</taxon>
        <taxon>Parabasalia</taxon>
        <taxon>Trichomonadida</taxon>
        <taxon>Trichomonadidae</taxon>
        <taxon>Trichomonas</taxon>
    </lineage>
</organism>
<dbReference type="SUPFAM" id="SSF51126">
    <property type="entry name" value="Pectin lyase-like"/>
    <property type="match status" value="1"/>
</dbReference>
<accession>A2D7F7</accession>
<dbReference type="VEuPathDB" id="TrichDB:TVAGG3_0993020"/>
<dbReference type="Gene3D" id="2.160.20.10">
    <property type="entry name" value="Single-stranded right-handed beta-helix, Pectin lyase-like"/>
    <property type="match status" value="1"/>
</dbReference>
<dbReference type="VEuPathDB" id="TrichDB:TVAG_120110"/>
<name>A2D7F7_TRIV3</name>
<dbReference type="KEGG" id="tva:4720640"/>
<feature type="transmembrane region" description="Helical" evidence="1">
    <location>
        <begin position="313"/>
        <end position="334"/>
    </location>
</feature>
<dbReference type="InParanoid" id="A2D7F7"/>
<keyword evidence="1" id="KW-1133">Transmembrane helix</keyword>
<keyword evidence="3" id="KW-1185">Reference proteome</keyword>
<dbReference type="InterPro" id="IPR011050">
    <property type="entry name" value="Pectin_lyase_fold/virulence"/>
</dbReference>
<proteinExistence type="predicted"/>
<dbReference type="Proteomes" id="UP000001542">
    <property type="component" value="Unassembled WGS sequence"/>
</dbReference>
<evidence type="ECO:0000256" key="1">
    <source>
        <dbReference type="SAM" id="Phobius"/>
    </source>
</evidence>
<dbReference type="AlphaFoldDB" id="A2D7F7"/>
<keyword evidence="1" id="KW-0472">Membrane</keyword>
<reference evidence="2" key="1">
    <citation type="submission" date="2006-10" db="EMBL/GenBank/DDBJ databases">
        <authorList>
            <person name="Amadeo P."/>
            <person name="Zhao Q."/>
            <person name="Wortman J."/>
            <person name="Fraser-Liggett C."/>
            <person name="Carlton J."/>
        </authorList>
    </citation>
    <scope>NUCLEOTIDE SEQUENCE</scope>
    <source>
        <strain evidence="2">G3</strain>
    </source>
</reference>
<dbReference type="EMBL" id="DS113177">
    <property type="protein sequence ID" value="EAY23674.1"/>
    <property type="molecule type" value="Genomic_DNA"/>
</dbReference>
<sequence length="346" mass="39016">MFKQILRTPLVFNRFQTYYTKLVYYDPLVLTSFKETTVKNCNFIQCTATELDGGAILSFGPILVSDCEFRSCQTLKQAGTVMSHMNSTIERCIALDCVSYSVCTFCTDSTENALSVLSLISVTKGDCNRDGIINSGIDVETIHNDVNVSECTTDGTYCGSQIFNKKFTATYCNYVSNYHSYYSSGIGMEHIYDALIESCFFYNCTRKQEHPFGGYCLYFGDTSAGATVKGCSFVHARTPSKSSVYSAYRPDKLTIENCCFSENQERENWDFPYKDCQFNAHCKLDANGDHDNDGQLIPTKTVLIPHDLKMKPLRIVVLFIILTLVTINVSLFVYSRFIRPPAKKVE</sequence>
<gene>
    <name evidence="2" type="ORF">TVAG_120110</name>
</gene>
<evidence type="ECO:0000313" key="2">
    <source>
        <dbReference type="EMBL" id="EAY23674.1"/>
    </source>
</evidence>
<dbReference type="RefSeq" id="XP_001276922.1">
    <property type="nucleotide sequence ID" value="XM_001276921.1"/>
</dbReference>
<dbReference type="InterPro" id="IPR012334">
    <property type="entry name" value="Pectin_lyas_fold"/>
</dbReference>
<reference evidence="2" key="2">
    <citation type="journal article" date="2007" name="Science">
        <title>Draft genome sequence of the sexually transmitted pathogen Trichomonas vaginalis.</title>
        <authorList>
            <person name="Carlton J.M."/>
            <person name="Hirt R.P."/>
            <person name="Silva J.C."/>
            <person name="Delcher A.L."/>
            <person name="Schatz M."/>
            <person name="Zhao Q."/>
            <person name="Wortman J.R."/>
            <person name="Bidwell S.L."/>
            <person name="Alsmark U.C.M."/>
            <person name="Besteiro S."/>
            <person name="Sicheritz-Ponten T."/>
            <person name="Noel C.J."/>
            <person name="Dacks J.B."/>
            <person name="Foster P.G."/>
            <person name="Simillion C."/>
            <person name="Van de Peer Y."/>
            <person name="Miranda-Saavedra D."/>
            <person name="Barton G.J."/>
            <person name="Westrop G.D."/>
            <person name="Mueller S."/>
            <person name="Dessi D."/>
            <person name="Fiori P.L."/>
            <person name="Ren Q."/>
            <person name="Paulsen I."/>
            <person name="Zhang H."/>
            <person name="Bastida-Corcuera F.D."/>
            <person name="Simoes-Barbosa A."/>
            <person name="Brown M.T."/>
            <person name="Hayes R.D."/>
            <person name="Mukherjee M."/>
            <person name="Okumura C.Y."/>
            <person name="Schneider R."/>
            <person name="Smith A.J."/>
            <person name="Vanacova S."/>
            <person name="Villalvazo M."/>
            <person name="Haas B.J."/>
            <person name="Pertea M."/>
            <person name="Feldblyum T.V."/>
            <person name="Utterback T.R."/>
            <person name="Shu C.L."/>
            <person name="Osoegawa K."/>
            <person name="de Jong P.J."/>
            <person name="Hrdy I."/>
            <person name="Horvathova L."/>
            <person name="Zubacova Z."/>
            <person name="Dolezal P."/>
            <person name="Malik S.B."/>
            <person name="Logsdon J.M. Jr."/>
            <person name="Henze K."/>
            <person name="Gupta A."/>
            <person name="Wang C.C."/>
            <person name="Dunne R.L."/>
            <person name="Upcroft J.A."/>
            <person name="Upcroft P."/>
            <person name="White O."/>
            <person name="Salzberg S.L."/>
            <person name="Tang P."/>
            <person name="Chiu C.-H."/>
            <person name="Lee Y.-S."/>
            <person name="Embley T.M."/>
            <person name="Coombs G.H."/>
            <person name="Mottram J.C."/>
            <person name="Tachezy J."/>
            <person name="Fraser-Liggett C.M."/>
            <person name="Johnson P.J."/>
        </authorList>
    </citation>
    <scope>NUCLEOTIDE SEQUENCE [LARGE SCALE GENOMIC DNA]</scope>
    <source>
        <strain evidence="2">G3</strain>
    </source>
</reference>